<name>A0AA40KIF1_9HYME</name>
<sequence length="53" mass="5253">MWLCSPADVYVYVDTLDGAGGGSGGNSDADDSSGGVAVMMPLVVVGDTKKCIA</sequence>
<comment type="caution">
    <text evidence="1">The sequence shown here is derived from an EMBL/GenBank/DDBJ whole genome shotgun (WGS) entry which is preliminary data.</text>
</comment>
<proteinExistence type="predicted"/>
<dbReference type="EMBL" id="JAHYIQ010000026">
    <property type="protein sequence ID" value="KAK1121464.1"/>
    <property type="molecule type" value="Genomic_DNA"/>
</dbReference>
<evidence type="ECO:0000313" key="2">
    <source>
        <dbReference type="Proteomes" id="UP001177670"/>
    </source>
</evidence>
<protein>
    <submittedName>
        <fullName evidence="1">Uncharacterized protein</fullName>
    </submittedName>
</protein>
<dbReference type="AlphaFoldDB" id="A0AA40KIF1"/>
<gene>
    <name evidence="1" type="ORF">K0M31_010265</name>
</gene>
<dbReference type="Proteomes" id="UP001177670">
    <property type="component" value="Unassembled WGS sequence"/>
</dbReference>
<reference evidence="1" key="1">
    <citation type="submission" date="2021-10" db="EMBL/GenBank/DDBJ databases">
        <title>Melipona bicolor Genome sequencing and assembly.</title>
        <authorList>
            <person name="Araujo N.S."/>
            <person name="Arias M.C."/>
        </authorList>
    </citation>
    <scope>NUCLEOTIDE SEQUENCE</scope>
    <source>
        <strain evidence="1">USP_2M_L1-L4_2017</strain>
        <tissue evidence="1">Whole body</tissue>
    </source>
</reference>
<accession>A0AA40KIF1</accession>
<organism evidence="1 2">
    <name type="scientific">Melipona bicolor</name>
    <dbReference type="NCBI Taxonomy" id="60889"/>
    <lineage>
        <taxon>Eukaryota</taxon>
        <taxon>Metazoa</taxon>
        <taxon>Ecdysozoa</taxon>
        <taxon>Arthropoda</taxon>
        <taxon>Hexapoda</taxon>
        <taxon>Insecta</taxon>
        <taxon>Pterygota</taxon>
        <taxon>Neoptera</taxon>
        <taxon>Endopterygota</taxon>
        <taxon>Hymenoptera</taxon>
        <taxon>Apocrita</taxon>
        <taxon>Aculeata</taxon>
        <taxon>Apoidea</taxon>
        <taxon>Anthophila</taxon>
        <taxon>Apidae</taxon>
        <taxon>Melipona</taxon>
    </lineage>
</organism>
<evidence type="ECO:0000313" key="1">
    <source>
        <dbReference type="EMBL" id="KAK1121464.1"/>
    </source>
</evidence>
<keyword evidence="2" id="KW-1185">Reference proteome</keyword>